<dbReference type="AlphaFoldDB" id="A0A0E9XND4"/>
<proteinExistence type="predicted"/>
<dbReference type="EMBL" id="GBXM01004651">
    <property type="protein sequence ID" value="JAI03927.1"/>
    <property type="molecule type" value="Transcribed_RNA"/>
</dbReference>
<protein>
    <submittedName>
        <fullName evidence="1">Uncharacterized protein</fullName>
    </submittedName>
</protein>
<reference evidence="1" key="2">
    <citation type="journal article" date="2015" name="Fish Shellfish Immunol.">
        <title>Early steps in the European eel (Anguilla anguilla)-Vibrio vulnificus interaction in the gills: Role of the RtxA13 toxin.</title>
        <authorList>
            <person name="Callol A."/>
            <person name="Pajuelo D."/>
            <person name="Ebbesson L."/>
            <person name="Teles M."/>
            <person name="MacKenzie S."/>
            <person name="Amaro C."/>
        </authorList>
    </citation>
    <scope>NUCLEOTIDE SEQUENCE</scope>
</reference>
<evidence type="ECO:0000313" key="1">
    <source>
        <dbReference type="EMBL" id="JAI03927.1"/>
    </source>
</evidence>
<name>A0A0E9XND4_ANGAN</name>
<reference evidence="1" key="1">
    <citation type="submission" date="2014-11" db="EMBL/GenBank/DDBJ databases">
        <authorList>
            <person name="Amaro Gonzalez C."/>
        </authorList>
    </citation>
    <scope>NUCLEOTIDE SEQUENCE</scope>
</reference>
<accession>A0A0E9XND4</accession>
<sequence>MIRPTYTKLFRGTRLEELASLSDLKKTLLVSSICVYFLSCRLFVS</sequence>
<organism evidence="1">
    <name type="scientific">Anguilla anguilla</name>
    <name type="common">European freshwater eel</name>
    <name type="synonym">Muraena anguilla</name>
    <dbReference type="NCBI Taxonomy" id="7936"/>
    <lineage>
        <taxon>Eukaryota</taxon>
        <taxon>Metazoa</taxon>
        <taxon>Chordata</taxon>
        <taxon>Craniata</taxon>
        <taxon>Vertebrata</taxon>
        <taxon>Euteleostomi</taxon>
        <taxon>Actinopterygii</taxon>
        <taxon>Neopterygii</taxon>
        <taxon>Teleostei</taxon>
        <taxon>Anguilliformes</taxon>
        <taxon>Anguillidae</taxon>
        <taxon>Anguilla</taxon>
    </lineage>
</organism>